<keyword evidence="4" id="KW-1185">Reference proteome</keyword>
<dbReference type="NCBIfam" id="TIGR02581">
    <property type="entry name" value="cas_cyan_RAMP"/>
    <property type="match status" value="1"/>
</dbReference>
<reference evidence="3 4" key="1">
    <citation type="journal article" date="2013" name="Nature">
        <title>Anaerobic oxidation of methane coupled to nitrate reduction in a novel archaeal lineage.</title>
        <authorList>
            <person name="Haroon M.F."/>
            <person name="Hu S."/>
            <person name="Shi Y."/>
            <person name="Imelfort M."/>
            <person name="Keller J."/>
            <person name="Hugenholtz P."/>
            <person name="Yuan Z."/>
            <person name="Tyson G.W."/>
        </authorList>
    </citation>
    <scope>NUCLEOTIDE SEQUENCE [LARGE SCALE GENOMIC DNA]</scope>
    <source>
        <strain evidence="3 4">ANME-2d</strain>
    </source>
</reference>
<protein>
    <submittedName>
        <fullName evidence="3">CRISPR-associated protein, Csx7 family</fullName>
    </submittedName>
</protein>
<dbReference type="InterPro" id="IPR052216">
    <property type="entry name" value="CRISPR_Csm3_endoribonuclease"/>
</dbReference>
<dbReference type="Pfam" id="PF03787">
    <property type="entry name" value="RAMPs"/>
    <property type="match status" value="1"/>
</dbReference>
<name>A0A062V2S3_9EURY</name>
<sequence length="250" mass="27049">MFEKLESRALIQYTIKTKSDLHIGGHGTTAPAEVDSPVLKNDRDLPIIPGSSLKGVLRTEMERLLKGLNIDTCAVPDVCKSKKRKVGSECPVCMLFGGAELAGSVRIKDATANSKKTVIRDGVAIERKTRKAKGGAKYDIEAVPYGTEFYGEAVIENPDISGNKNAKLGAFLSLIEFFNYCSGGIGHATSRGFGQVSIEIDNFRLITAGDYLAGNYEGKIYPCSEPEFEKVKEQAITSWSAYLGSIKGNV</sequence>
<evidence type="ECO:0000259" key="2">
    <source>
        <dbReference type="Pfam" id="PF03787"/>
    </source>
</evidence>
<dbReference type="RefSeq" id="WP_048088765.1">
    <property type="nucleotide sequence ID" value="NZ_JMIY01000001.1"/>
</dbReference>
<comment type="caution">
    <text evidence="3">The sequence shown here is derived from an EMBL/GenBank/DDBJ whole genome shotgun (WGS) entry which is preliminary data.</text>
</comment>
<evidence type="ECO:0000313" key="3">
    <source>
        <dbReference type="EMBL" id="KCZ73381.1"/>
    </source>
</evidence>
<organism evidence="3 4">
    <name type="scientific">Candidatus Methanoperedens nitratireducens</name>
    <dbReference type="NCBI Taxonomy" id="1392998"/>
    <lineage>
        <taxon>Archaea</taxon>
        <taxon>Methanobacteriati</taxon>
        <taxon>Methanobacteriota</taxon>
        <taxon>Stenosarchaea group</taxon>
        <taxon>Methanomicrobia</taxon>
        <taxon>Methanosarcinales</taxon>
        <taxon>ANME-2 cluster</taxon>
        <taxon>Candidatus Methanoperedentaceae</taxon>
        <taxon>Candidatus Methanoperedens</taxon>
    </lineage>
</organism>
<dbReference type="PANTHER" id="PTHR35579">
    <property type="entry name" value="CRISPR SYSTEM CMS ENDORIBONUCLEASE CSM3"/>
    <property type="match status" value="1"/>
</dbReference>
<dbReference type="AlphaFoldDB" id="A0A062V2S3"/>
<feature type="domain" description="CRISPR type III-associated protein" evidence="2">
    <location>
        <begin position="14"/>
        <end position="197"/>
    </location>
</feature>
<dbReference type="InterPro" id="IPR013411">
    <property type="entry name" value="CRISPR-assoc_RAMP_Csx7"/>
</dbReference>
<evidence type="ECO:0000256" key="1">
    <source>
        <dbReference type="ARBA" id="ARBA00023118"/>
    </source>
</evidence>
<proteinExistence type="predicted"/>
<evidence type="ECO:0000313" key="4">
    <source>
        <dbReference type="Proteomes" id="UP000027153"/>
    </source>
</evidence>
<dbReference type="EMBL" id="JMIY01000001">
    <property type="protein sequence ID" value="KCZ73381.1"/>
    <property type="molecule type" value="Genomic_DNA"/>
</dbReference>
<dbReference type="PANTHER" id="PTHR35579:SF3">
    <property type="entry name" value="CRISPR SYSTEM CMS ENDORIBONUCLEASE CSM3"/>
    <property type="match status" value="1"/>
</dbReference>
<dbReference type="Proteomes" id="UP000027153">
    <property type="component" value="Unassembled WGS sequence"/>
</dbReference>
<accession>A0A062V2S3</accession>
<dbReference type="InterPro" id="IPR005537">
    <property type="entry name" value="RAMP_III_fam"/>
</dbReference>
<keyword evidence="1" id="KW-0051">Antiviral defense</keyword>
<gene>
    <name evidence="3" type="ORF">ANME2D_00447</name>
</gene>
<dbReference type="GO" id="GO:0051607">
    <property type="term" value="P:defense response to virus"/>
    <property type="evidence" value="ECO:0007669"/>
    <property type="project" value="UniProtKB-KW"/>
</dbReference>
<dbReference type="OrthoDB" id="44077at2157"/>